<dbReference type="eggNOG" id="arCOG01055">
    <property type="taxonomic scope" value="Archaea"/>
</dbReference>
<keyword evidence="3" id="KW-1185">Reference proteome</keyword>
<reference evidence="2 3" key="2">
    <citation type="journal article" date="2011" name="Stand. Genomic Sci.">
        <title>Complete genome sequence of Staphylothermus hellenicus P8.</title>
        <authorList>
            <person name="Anderson I."/>
            <person name="Wirth R."/>
            <person name="Lucas S."/>
            <person name="Copeland A."/>
            <person name="Lapidus A."/>
            <person name="Cheng J.F."/>
            <person name="Goodwin L."/>
            <person name="Pitluck S."/>
            <person name="Davenport K."/>
            <person name="Detter J.C."/>
            <person name="Han C."/>
            <person name="Tapia R."/>
            <person name="Land M."/>
            <person name="Hauser L."/>
            <person name="Pati A."/>
            <person name="Mikhailova N."/>
            <person name="Woyke T."/>
            <person name="Klenk H.P."/>
            <person name="Kyrpides N."/>
            <person name="Ivanova N."/>
        </authorList>
    </citation>
    <scope>NUCLEOTIDE SEQUENCE [LARGE SCALE GENOMIC DNA]</scope>
    <source>
        <strain evidence="3">DSM 12710 / JCM 10830 / BK20S6-10-b1 / P8</strain>
    </source>
</reference>
<gene>
    <name evidence="2" type="ordered locus">Shell_0444</name>
</gene>
<dbReference type="KEGG" id="shc:Shell_0444"/>
<dbReference type="GeneID" id="9233733"/>
<dbReference type="InterPro" id="IPR036390">
    <property type="entry name" value="WH_DNA-bd_sf"/>
</dbReference>
<dbReference type="STRING" id="591019.Shell_0444"/>
<protein>
    <recommendedName>
        <fullName evidence="1">ArnR1-like winged helix-turn-helix domain-containing protein</fullName>
    </recommendedName>
</protein>
<reference evidence="3" key="1">
    <citation type="submission" date="2010-05" db="EMBL/GenBank/DDBJ databases">
        <title>Complete sequence of Staphylothermus hellenicus DSM 12710.</title>
        <authorList>
            <consortium name="US DOE Joint Genome Institute"/>
            <person name="Lucas S."/>
            <person name="Copeland A."/>
            <person name="Lapidus A."/>
            <person name="Cheng J.-F."/>
            <person name="Bruce D."/>
            <person name="Goodwin L."/>
            <person name="Pitluck S."/>
            <person name="Davenport K."/>
            <person name="Detter J.C."/>
            <person name="Han C."/>
            <person name="Tapia R."/>
            <person name="Larimer F."/>
            <person name="Land M."/>
            <person name="Hauser L."/>
            <person name="Kyrpides N."/>
            <person name="Mikhailova N."/>
            <person name="Anderson I.J."/>
            <person name="Woyke T."/>
        </authorList>
    </citation>
    <scope>NUCLEOTIDE SEQUENCE [LARGE SCALE GENOMIC DNA]</scope>
    <source>
        <strain evidence="3">DSM 12710 / JCM 10830 / BK20S6-10-b1 / P8</strain>
    </source>
</reference>
<accession>D7DBM8</accession>
<dbReference type="EMBL" id="CP002051">
    <property type="protein sequence ID" value="ADI31575.1"/>
    <property type="molecule type" value="Genomic_DNA"/>
</dbReference>
<evidence type="ECO:0000313" key="2">
    <source>
        <dbReference type="EMBL" id="ADI31575.1"/>
    </source>
</evidence>
<dbReference type="InterPro" id="IPR038723">
    <property type="entry name" value="ArnR1-like_HTH"/>
</dbReference>
<dbReference type="Pfam" id="PF14947">
    <property type="entry name" value="HTH_45"/>
    <property type="match status" value="1"/>
</dbReference>
<feature type="domain" description="ArnR1-like winged helix-turn-helix" evidence="1">
    <location>
        <begin position="13"/>
        <end position="88"/>
    </location>
</feature>
<dbReference type="Proteomes" id="UP000002573">
    <property type="component" value="Chromosome"/>
</dbReference>
<dbReference type="Gene3D" id="1.10.10.10">
    <property type="entry name" value="Winged helix-like DNA-binding domain superfamily/Winged helix DNA-binding domain"/>
    <property type="match status" value="1"/>
</dbReference>
<dbReference type="InterPro" id="IPR036388">
    <property type="entry name" value="WH-like_DNA-bd_sf"/>
</dbReference>
<name>D7DBM8_STAHD</name>
<dbReference type="AlphaFoldDB" id="D7DBM8"/>
<evidence type="ECO:0000259" key="1">
    <source>
        <dbReference type="Pfam" id="PF14947"/>
    </source>
</evidence>
<dbReference type="SUPFAM" id="SSF46785">
    <property type="entry name" value="Winged helix' DNA-binding domain"/>
    <property type="match status" value="1"/>
</dbReference>
<organism evidence="2 3">
    <name type="scientific">Staphylothermus hellenicus (strain DSM 12710 / JCM 10830 / BK20S6-10-b1 / P8)</name>
    <dbReference type="NCBI Taxonomy" id="591019"/>
    <lineage>
        <taxon>Archaea</taxon>
        <taxon>Thermoproteota</taxon>
        <taxon>Thermoprotei</taxon>
        <taxon>Desulfurococcales</taxon>
        <taxon>Desulfurococcaceae</taxon>
        <taxon>Staphylothermus</taxon>
    </lineage>
</organism>
<sequence>MSLKKEYNVSTKQIEMMAKILNIIKNKDIPVFSVKDLMNEYPYLSYNCIYMRLKRLGEKGFVKRITRGGYIVTEKGKEFIQEIEKMLSKTRL</sequence>
<dbReference type="HOGENOM" id="CLU_2406483_0_0_2"/>
<proteinExistence type="predicted"/>
<dbReference type="RefSeq" id="WP_013142773.1">
    <property type="nucleotide sequence ID" value="NC_014205.1"/>
</dbReference>
<evidence type="ECO:0000313" key="3">
    <source>
        <dbReference type="Proteomes" id="UP000002573"/>
    </source>
</evidence>